<dbReference type="InterPro" id="IPR011991">
    <property type="entry name" value="ArsR-like_HTH"/>
</dbReference>
<dbReference type="RefSeq" id="WP_256533852.1">
    <property type="nucleotide sequence ID" value="NZ_CP101824.1"/>
</dbReference>
<keyword evidence="2" id="KW-1185">Reference proteome</keyword>
<organism evidence="1 2">
    <name type="scientific">Halovivax cerinus</name>
    <dbReference type="NCBI Taxonomy" id="1487865"/>
    <lineage>
        <taxon>Archaea</taxon>
        <taxon>Methanobacteriati</taxon>
        <taxon>Methanobacteriota</taxon>
        <taxon>Stenosarchaea group</taxon>
        <taxon>Halobacteria</taxon>
        <taxon>Halobacteriales</taxon>
        <taxon>Natrialbaceae</taxon>
        <taxon>Halovivax</taxon>
    </lineage>
</organism>
<comment type="caution">
    <text evidence="1">The sequence shown here is derived from an EMBL/GenBank/DDBJ whole genome shotgun (WGS) entry which is preliminary data.</text>
</comment>
<name>A0ABD5NKZ2_9EURY</name>
<accession>A0ABD5NKZ2</accession>
<evidence type="ECO:0000313" key="1">
    <source>
        <dbReference type="EMBL" id="MFC3957626.1"/>
    </source>
</evidence>
<protein>
    <recommendedName>
        <fullName evidence="3">Transcriptional regulator</fullName>
    </recommendedName>
</protein>
<dbReference type="InterPro" id="IPR036388">
    <property type="entry name" value="WH-like_DNA-bd_sf"/>
</dbReference>
<proteinExistence type="predicted"/>
<dbReference type="InterPro" id="IPR036390">
    <property type="entry name" value="WH_DNA-bd_sf"/>
</dbReference>
<evidence type="ECO:0008006" key="3">
    <source>
        <dbReference type="Google" id="ProtNLM"/>
    </source>
</evidence>
<dbReference type="CDD" id="cd00090">
    <property type="entry name" value="HTH_ARSR"/>
    <property type="match status" value="1"/>
</dbReference>
<gene>
    <name evidence="1" type="ORF">ACFOUR_04460</name>
</gene>
<dbReference type="AlphaFoldDB" id="A0ABD5NKZ2"/>
<sequence length="113" mass="12556">MVEDPGDKANIRYQHPSGILYLFQHDNVPLLIDALLDYPPSREFDVDEFAEHAGLAQETITSHLPVLIDVELIEEVPETSPTRYRVADSPVVQELFELNSALNATGTPAANDQ</sequence>
<dbReference type="Proteomes" id="UP001595846">
    <property type="component" value="Unassembled WGS sequence"/>
</dbReference>
<dbReference type="EMBL" id="JBHSAQ010000002">
    <property type="protein sequence ID" value="MFC3957626.1"/>
    <property type="molecule type" value="Genomic_DNA"/>
</dbReference>
<dbReference type="SUPFAM" id="SSF46785">
    <property type="entry name" value="Winged helix' DNA-binding domain"/>
    <property type="match status" value="1"/>
</dbReference>
<reference evidence="1 2" key="1">
    <citation type="journal article" date="2019" name="Int. J. Syst. Evol. Microbiol.">
        <title>The Global Catalogue of Microorganisms (GCM) 10K type strain sequencing project: providing services to taxonomists for standard genome sequencing and annotation.</title>
        <authorList>
            <consortium name="The Broad Institute Genomics Platform"/>
            <consortium name="The Broad Institute Genome Sequencing Center for Infectious Disease"/>
            <person name="Wu L."/>
            <person name="Ma J."/>
        </authorList>
    </citation>
    <scope>NUCLEOTIDE SEQUENCE [LARGE SCALE GENOMIC DNA]</scope>
    <source>
        <strain evidence="1 2">IBRC-M 10256</strain>
    </source>
</reference>
<dbReference type="Gene3D" id="1.10.10.10">
    <property type="entry name" value="Winged helix-like DNA-binding domain superfamily/Winged helix DNA-binding domain"/>
    <property type="match status" value="1"/>
</dbReference>
<dbReference type="GeneID" id="73902995"/>
<evidence type="ECO:0000313" key="2">
    <source>
        <dbReference type="Proteomes" id="UP001595846"/>
    </source>
</evidence>